<dbReference type="AlphaFoldDB" id="A0AAN2CAT7"/>
<dbReference type="Gene3D" id="1.10.10.10">
    <property type="entry name" value="Winged helix-like DNA-binding domain superfamily/Winged helix DNA-binding domain"/>
    <property type="match status" value="1"/>
</dbReference>
<dbReference type="InterPro" id="IPR014757">
    <property type="entry name" value="Tscrpt_reg_IclR_C"/>
</dbReference>
<feature type="domain" description="HTH iclR-type" evidence="4">
    <location>
        <begin position="1"/>
        <end position="63"/>
    </location>
</feature>
<reference evidence="6 7" key="1">
    <citation type="journal article" date="2022" name="ISME Commun">
        <title>Vulcanimicrobium alpinus gen. nov. sp. nov., the first cultivated representative of the candidate phylum 'Eremiobacterota', is a metabolically versatile aerobic anoxygenic phototroph.</title>
        <authorList>
            <person name="Yabe S."/>
            <person name="Muto K."/>
            <person name="Abe K."/>
            <person name="Yokota A."/>
            <person name="Staudigel H."/>
            <person name="Tebo B.M."/>
        </authorList>
    </citation>
    <scope>NUCLEOTIDE SEQUENCE [LARGE SCALE GENOMIC DNA]</scope>
    <source>
        <strain evidence="6 7">WC8-2</strain>
    </source>
</reference>
<dbReference type="SUPFAM" id="SSF55781">
    <property type="entry name" value="GAF domain-like"/>
    <property type="match status" value="1"/>
</dbReference>
<dbReference type="InterPro" id="IPR029016">
    <property type="entry name" value="GAF-like_dom_sf"/>
</dbReference>
<dbReference type="InterPro" id="IPR050707">
    <property type="entry name" value="HTH_MetabolicPath_Reg"/>
</dbReference>
<dbReference type="GO" id="GO:0003677">
    <property type="term" value="F:DNA binding"/>
    <property type="evidence" value="ECO:0007669"/>
    <property type="project" value="UniProtKB-KW"/>
</dbReference>
<dbReference type="Pfam" id="PF01614">
    <property type="entry name" value="IclR_C"/>
    <property type="match status" value="1"/>
</dbReference>
<feature type="domain" description="IclR-ED" evidence="5">
    <location>
        <begin position="64"/>
        <end position="243"/>
    </location>
</feature>
<dbReference type="Proteomes" id="UP001317532">
    <property type="component" value="Chromosome"/>
</dbReference>
<dbReference type="RefSeq" id="WP_317995564.1">
    <property type="nucleotide sequence ID" value="NZ_AP025523.1"/>
</dbReference>
<dbReference type="GO" id="GO:0045892">
    <property type="term" value="P:negative regulation of DNA-templated transcription"/>
    <property type="evidence" value="ECO:0007669"/>
    <property type="project" value="TreeGrafter"/>
</dbReference>
<protein>
    <submittedName>
        <fullName evidence="6">IclR family transcriptional regulator</fullName>
    </submittedName>
</protein>
<evidence type="ECO:0000313" key="7">
    <source>
        <dbReference type="Proteomes" id="UP001317532"/>
    </source>
</evidence>
<keyword evidence="1" id="KW-0805">Transcription regulation</keyword>
<accession>A0AAN2CAT7</accession>
<evidence type="ECO:0000259" key="4">
    <source>
        <dbReference type="PROSITE" id="PS51077"/>
    </source>
</evidence>
<sequence>MQSVEVGALLLRALADADGPRSLGALARAAGMSSAKAHRYLVSYVQAGLVVQSERSGGYDLGPLAVRIGLAALERFDAVRVAGERLGELRDAVDATSAIAVWTDAGPTVARIELSKHPVTLAVRVGTTYPLRTTATGRIFLAFAPDAVAAGMQPVDLDDPQVAGIQADVRARHLARVDETFLVGVSAMAAPLWHQDGRLAAAVTVIGRAGALDLDWDGPTARALLAFTAGCSPFASQNAFRNP</sequence>
<evidence type="ECO:0000256" key="2">
    <source>
        <dbReference type="ARBA" id="ARBA00023125"/>
    </source>
</evidence>
<evidence type="ECO:0000256" key="1">
    <source>
        <dbReference type="ARBA" id="ARBA00023015"/>
    </source>
</evidence>
<evidence type="ECO:0000259" key="5">
    <source>
        <dbReference type="PROSITE" id="PS51078"/>
    </source>
</evidence>
<dbReference type="SUPFAM" id="SSF46785">
    <property type="entry name" value="Winged helix' DNA-binding domain"/>
    <property type="match status" value="1"/>
</dbReference>
<keyword evidence="3" id="KW-0804">Transcription</keyword>
<dbReference type="PANTHER" id="PTHR30136:SF8">
    <property type="entry name" value="TRANSCRIPTIONAL REGULATORY PROTEIN"/>
    <property type="match status" value="1"/>
</dbReference>
<dbReference type="KEGG" id="vab:WPS_32860"/>
<dbReference type="Pfam" id="PF09339">
    <property type="entry name" value="HTH_IclR"/>
    <property type="match status" value="1"/>
</dbReference>
<dbReference type="InterPro" id="IPR005471">
    <property type="entry name" value="Tscrpt_reg_IclR_N"/>
</dbReference>
<dbReference type="PROSITE" id="PS51077">
    <property type="entry name" value="HTH_ICLR"/>
    <property type="match status" value="1"/>
</dbReference>
<evidence type="ECO:0000256" key="3">
    <source>
        <dbReference type="ARBA" id="ARBA00023163"/>
    </source>
</evidence>
<proteinExistence type="predicted"/>
<dbReference type="InterPro" id="IPR036390">
    <property type="entry name" value="WH_DNA-bd_sf"/>
</dbReference>
<keyword evidence="2" id="KW-0238">DNA-binding</keyword>
<dbReference type="GO" id="GO:0003700">
    <property type="term" value="F:DNA-binding transcription factor activity"/>
    <property type="evidence" value="ECO:0007669"/>
    <property type="project" value="TreeGrafter"/>
</dbReference>
<dbReference type="EMBL" id="AP025523">
    <property type="protein sequence ID" value="BDE08010.1"/>
    <property type="molecule type" value="Genomic_DNA"/>
</dbReference>
<evidence type="ECO:0000313" key="6">
    <source>
        <dbReference type="EMBL" id="BDE08010.1"/>
    </source>
</evidence>
<organism evidence="6 7">
    <name type="scientific">Vulcanimicrobium alpinum</name>
    <dbReference type="NCBI Taxonomy" id="3016050"/>
    <lineage>
        <taxon>Bacteria</taxon>
        <taxon>Bacillati</taxon>
        <taxon>Vulcanimicrobiota</taxon>
        <taxon>Vulcanimicrobiia</taxon>
        <taxon>Vulcanimicrobiales</taxon>
        <taxon>Vulcanimicrobiaceae</taxon>
        <taxon>Vulcanimicrobium</taxon>
    </lineage>
</organism>
<gene>
    <name evidence="6" type="ORF">WPS_32860</name>
</gene>
<dbReference type="Gene3D" id="3.30.450.40">
    <property type="match status" value="1"/>
</dbReference>
<name>A0AAN2CAT7_UNVUL</name>
<dbReference type="InterPro" id="IPR036388">
    <property type="entry name" value="WH-like_DNA-bd_sf"/>
</dbReference>
<keyword evidence="7" id="KW-1185">Reference proteome</keyword>
<dbReference type="SMART" id="SM00346">
    <property type="entry name" value="HTH_ICLR"/>
    <property type="match status" value="1"/>
</dbReference>
<dbReference type="PROSITE" id="PS51078">
    <property type="entry name" value="ICLR_ED"/>
    <property type="match status" value="1"/>
</dbReference>
<dbReference type="PANTHER" id="PTHR30136">
    <property type="entry name" value="HELIX-TURN-HELIX TRANSCRIPTIONAL REGULATOR, ICLR FAMILY"/>
    <property type="match status" value="1"/>
</dbReference>